<evidence type="ECO:0000313" key="2">
    <source>
        <dbReference type="EMBL" id="NYI78805.1"/>
    </source>
</evidence>
<reference evidence="2 3" key="1">
    <citation type="submission" date="2020-07" db="EMBL/GenBank/DDBJ databases">
        <title>Sequencing the genomes of 1000 actinobacteria strains.</title>
        <authorList>
            <person name="Klenk H.-P."/>
        </authorList>
    </citation>
    <scope>NUCLEOTIDE SEQUENCE [LARGE SCALE GENOMIC DNA]</scope>
    <source>
        <strain evidence="2 3">DSM 26487</strain>
    </source>
</reference>
<dbReference type="EMBL" id="JACBZR010000001">
    <property type="protein sequence ID" value="NYI78805.1"/>
    <property type="molecule type" value="Genomic_DNA"/>
</dbReference>
<feature type="signal peptide" evidence="1">
    <location>
        <begin position="1"/>
        <end position="31"/>
    </location>
</feature>
<comment type="caution">
    <text evidence="2">The sequence shown here is derived from an EMBL/GenBank/DDBJ whole genome shotgun (WGS) entry which is preliminary data.</text>
</comment>
<dbReference type="AlphaFoldDB" id="A0A7Z0DND0"/>
<name>A0A7Z0DND0_9ACTN</name>
<dbReference type="Proteomes" id="UP000564496">
    <property type="component" value="Unassembled WGS sequence"/>
</dbReference>
<accession>A0A7Z0DND0</accession>
<organism evidence="2 3">
    <name type="scientific">Nocardioides panzhihuensis</name>
    <dbReference type="NCBI Taxonomy" id="860243"/>
    <lineage>
        <taxon>Bacteria</taxon>
        <taxon>Bacillati</taxon>
        <taxon>Actinomycetota</taxon>
        <taxon>Actinomycetes</taxon>
        <taxon>Propionibacteriales</taxon>
        <taxon>Nocardioidaceae</taxon>
        <taxon>Nocardioides</taxon>
    </lineage>
</organism>
<proteinExistence type="predicted"/>
<evidence type="ECO:0000313" key="3">
    <source>
        <dbReference type="Proteomes" id="UP000564496"/>
    </source>
</evidence>
<keyword evidence="3" id="KW-1185">Reference proteome</keyword>
<feature type="chain" id="PRO_5031040483" evidence="1">
    <location>
        <begin position="32"/>
        <end position="206"/>
    </location>
</feature>
<protein>
    <submittedName>
        <fullName evidence="2">Uncharacterized protein</fullName>
    </submittedName>
</protein>
<gene>
    <name evidence="2" type="ORF">BJ988_003453</name>
</gene>
<evidence type="ECO:0000256" key="1">
    <source>
        <dbReference type="SAM" id="SignalP"/>
    </source>
</evidence>
<keyword evidence="1" id="KW-0732">Signal</keyword>
<sequence length="206" mass="21043">MKNLINRVITGLAACTLAIATVVAMSSPAQAAADTYTPHGGPTVAFIGNDIAFTDVFADQTFSCEQFDMHGTLISTGLSRPFGTTATTLDQLDYSGCTNPIFGETSFDPTSISGFAITGPEVGSVSPARLTNAGFLLTAAGCSFNVAGEVSGTFDDATGVFTPTESTLTIADDPAGFTCPLLGFVKGDDISVSGTWTIAGLTITNP</sequence>
<dbReference type="RefSeq" id="WP_179659111.1">
    <property type="nucleotide sequence ID" value="NZ_JACBZR010000001.1"/>
</dbReference>